<protein>
    <submittedName>
        <fullName evidence="1">11446_t:CDS:1</fullName>
    </submittedName>
</protein>
<sequence>NTLDCPDNLLVYLDSRQIFTSLLYCWYICIISSIVACIWYNQLKVGMFP</sequence>
<evidence type="ECO:0000313" key="2">
    <source>
        <dbReference type="Proteomes" id="UP000789920"/>
    </source>
</evidence>
<proteinExistence type="predicted"/>
<feature type="non-terminal residue" evidence="1">
    <location>
        <position position="49"/>
    </location>
</feature>
<comment type="caution">
    <text evidence="1">The sequence shown here is derived from an EMBL/GenBank/DDBJ whole genome shotgun (WGS) entry which is preliminary data.</text>
</comment>
<accession>A0ACA9RVB4</accession>
<name>A0ACA9RVB4_9GLOM</name>
<keyword evidence="2" id="KW-1185">Reference proteome</keyword>
<reference evidence="1" key="1">
    <citation type="submission" date="2021-06" db="EMBL/GenBank/DDBJ databases">
        <authorList>
            <person name="Kallberg Y."/>
            <person name="Tangrot J."/>
            <person name="Rosling A."/>
        </authorList>
    </citation>
    <scope>NUCLEOTIDE SEQUENCE</scope>
    <source>
        <strain evidence="1">MA461A</strain>
    </source>
</reference>
<organism evidence="1 2">
    <name type="scientific">Racocetra persica</name>
    <dbReference type="NCBI Taxonomy" id="160502"/>
    <lineage>
        <taxon>Eukaryota</taxon>
        <taxon>Fungi</taxon>
        <taxon>Fungi incertae sedis</taxon>
        <taxon>Mucoromycota</taxon>
        <taxon>Glomeromycotina</taxon>
        <taxon>Glomeromycetes</taxon>
        <taxon>Diversisporales</taxon>
        <taxon>Gigasporaceae</taxon>
        <taxon>Racocetra</taxon>
    </lineage>
</organism>
<evidence type="ECO:0000313" key="1">
    <source>
        <dbReference type="EMBL" id="CAG8810990.1"/>
    </source>
</evidence>
<feature type="non-terminal residue" evidence="1">
    <location>
        <position position="1"/>
    </location>
</feature>
<dbReference type="Proteomes" id="UP000789920">
    <property type="component" value="Unassembled WGS sequence"/>
</dbReference>
<dbReference type="EMBL" id="CAJVQC010071889">
    <property type="protein sequence ID" value="CAG8810990.1"/>
    <property type="molecule type" value="Genomic_DNA"/>
</dbReference>
<gene>
    <name evidence="1" type="ORF">RPERSI_LOCUS23205</name>
</gene>